<comment type="similarity">
    <text evidence="9">Belongs to the SecE/SEC61-gamma family.</text>
</comment>
<dbReference type="HAMAP" id="MF_00422">
    <property type="entry name" value="SecE"/>
    <property type="match status" value="1"/>
</dbReference>
<evidence type="ECO:0000313" key="10">
    <source>
        <dbReference type="EMBL" id="AGX87141.1"/>
    </source>
</evidence>
<evidence type="ECO:0000256" key="2">
    <source>
        <dbReference type="ARBA" id="ARBA00022448"/>
    </source>
</evidence>
<evidence type="ECO:0000313" key="11">
    <source>
        <dbReference type="Proteomes" id="UP000017184"/>
    </source>
</evidence>
<evidence type="ECO:0000256" key="3">
    <source>
        <dbReference type="ARBA" id="ARBA00022475"/>
    </source>
</evidence>
<dbReference type="PANTHER" id="PTHR33910:SF1">
    <property type="entry name" value="PROTEIN TRANSLOCASE SUBUNIT SECE"/>
    <property type="match status" value="1"/>
</dbReference>
<dbReference type="GO" id="GO:0008320">
    <property type="term" value="F:protein transmembrane transporter activity"/>
    <property type="evidence" value="ECO:0007669"/>
    <property type="project" value="UniProtKB-UniRule"/>
</dbReference>
<keyword evidence="5 9" id="KW-0653">Protein transport</keyword>
<dbReference type="KEGG" id="cbx:Cenrod_1043"/>
<dbReference type="InterPro" id="IPR005807">
    <property type="entry name" value="SecE_bac"/>
</dbReference>
<dbReference type="HOGENOM" id="CLU_113663_0_2_4"/>
<organism evidence="10 11">
    <name type="scientific">Candidatus Symbiobacter mobilis CR</name>
    <dbReference type="NCBI Taxonomy" id="946483"/>
    <lineage>
        <taxon>Bacteria</taxon>
        <taxon>Pseudomonadati</taxon>
        <taxon>Pseudomonadota</taxon>
        <taxon>Betaproteobacteria</taxon>
        <taxon>Burkholderiales</taxon>
        <taxon>Comamonadaceae</taxon>
    </lineage>
</organism>
<evidence type="ECO:0000256" key="8">
    <source>
        <dbReference type="ARBA" id="ARBA00023136"/>
    </source>
</evidence>
<dbReference type="NCBIfam" id="NF004371">
    <property type="entry name" value="PRK05740.1-1"/>
    <property type="match status" value="1"/>
</dbReference>
<evidence type="ECO:0000256" key="7">
    <source>
        <dbReference type="ARBA" id="ARBA00023010"/>
    </source>
</evidence>
<keyword evidence="3 9" id="KW-1003">Cell membrane</keyword>
<sequence length="145" mass="15961">MSHKVPVQDAAPRSAKSDTLPQDSVIGVRSSRIASTVAIGLTVGSFAGYFALIKQGPLLAWSALLMSLMLAAGVFLWFTQAGRQLIAFAADALREVQKVVWPTRKEALQTTGYVFAFVVLMALFLWLTDKSLEWILYDVLLGWKK</sequence>
<dbReference type="EMBL" id="CP004885">
    <property type="protein sequence ID" value="AGX87141.1"/>
    <property type="molecule type" value="Genomic_DNA"/>
</dbReference>
<name>U5N6H9_9BURK</name>
<dbReference type="GO" id="GO:0065002">
    <property type="term" value="P:intracellular protein transmembrane transport"/>
    <property type="evidence" value="ECO:0007669"/>
    <property type="project" value="UniProtKB-UniRule"/>
</dbReference>
<keyword evidence="11" id="KW-1185">Reference proteome</keyword>
<dbReference type="PANTHER" id="PTHR33910">
    <property type="entry name" value="PROTEIN TRANSLOCASE SUBUNIT SECE"/>
    <property type="match status" value="1"/>
</dbReference>
<protein>
    <recommendedName>
        <fullName evidence="9">Protein translocase subunit SecE</fullName>
    </recommendedName>
</protein>
<gene>
    <name evidence="9 10" type="primary">secE</name>
    <name evidence="10" type="ORF">Cenrod_1043</name>
</gene>
<evidence type="ECO:0000256" key="1">
    <source>
        <dbReference type="ARBA" id="ARBA00004370"/>
    </source>
</evidence>
<dbReference type="NCBIfam" id="TIGR00964">
    <property type="entry name" value="secE_bact"/>
    <property type="match status" value="1"/>
</dbReference>
<comment type="subcellular location">
    <subcellularLocation>
        <location evidence="1">Membrane</location>
    </subcellularLocation>
</comment>
<reference evidence="10 11" key="1">
    <citation type="journal article" date="2013" name="Genome Biol.">
        <title>Genomic analysis reveals key aspects of prokaryotic symbiosis in the phototrophic consortium "Chlorochromatium aggregatum".</title>
        <authorList>
            <person name="Liu Z."/>
            <person name="Muller J."/>
            <person name="Li T."/>
            <person name="Alvey R.M."/>
            <person name="Vogl K."/>
            <person name="Frigaard N.U."/>
            <person name="Rockwell N.C."/>
            <person name="Boyd E.S."/>
            <person name="Tomsho L.P."/>
            <person name="Schuster S.C."/>
            <person name="Henke P."/>
            <person name="Rohde M."/>
            <person name="Overmann J."/>
            <person name="Bryant D.A."/>
        </authorList>
    </citation>
    <scope>NUCLEOTIDE SEQUENCE [LARGE SCALE GENOMIC DNA]</scope>
    <source>
        <strain evidence="10">CR</strain>
    </source>
</reference>
<dbReference type="Proteomes" id="UP000017184">
    <property type="component" value="Chromosome"/>
</dbReference>
<comment type="caution">
    <text evidence="9">Lacks conserved residue(s) required for the propagation of feature annotation.</text>
</comment>
<feature type="transmembrane region" description="Helical" evidence="9">
    <location>
        <begin position="107"/>
        <end position="127"/>
    </location>
</feature>
<dbReference type="Gene3D" id="1.20.5.1030">
    <property type="entry name" value="Preprotein translocase secy subunit"/>
    <property type="match status" value="1"/>
</dbReference>
<dbReference type="STRING" id="946483.Cenrod_1043"/>
<dbReference type="AlphaFoldDB" id="U5N6H9"/>
<dbReference type="Pfam" id="PF00584">
    <property type="entry name" value="SecE"/>
    <property type="match status" value="1"/>
</dbReference>
<dbReference type="PATRIC" id="fig|946483.4.peg.1050"/>
<keyword evidence="4 9" id="KW-0812">Transmembrane</keyword>
<keyword evidence="7 9" id="KW-0811">Translocation</keyword>
<evidence type="ECO:0000256" key="9">
    <source>
        <dbReference type="HAMAP-Rule" id="MF_00422"/>
    </source>
</evidence>
<dbReference type="InterPro" id="IPR001901">
    <property type="entry name" value="Translocase_SecE/Sec61-g"/>
</dbReference>
<dbReference type="GO" id="GO:0009306">
    <property type="term" value="P:protein secretion"/>
    <property type="evidence" value="ECO:0007669"/>
    <property type="project" value="UniProtKB-UniRule"/>
</dbReference>
<dbReference type="GO" id="GO:0006605">
    <property type="term" value="P:protein targeting"/>
    <property type="evidence" value="ECO:0007669"/>
    <property type="project" value="UniProtKB-UniRule"/>
</dbReference>
<keyword evidence="2 9" id="KW-0813">Transport</keyword>
<comment type="function">
    <text evidence="9">Essential subunit of the Sec protein translocation channel SecYEG. Clamps together the 2 halves of SecY. May contact the channel plug during translocation.</text>
</comment>
<accession>U5N6H9</accession>
<evidence type="ECO:0000256" key="4">
    <source>
        <dbReference type="ARBA" id="ARBA00022692"/>
    </source>
</evidence>
<keyword evidence="6 9" id="KW-1133">Transmembrane helix</keyword>
<dbReference type="GO" id="GO:0005886">
    <property type="term" value="C:plasma membrane"/>
    <property type="evidence" value="ECO:0007669"/>
    <property type="project" value="UniProtKB-UniRule"/>
</dbReference>
<dbReference type="eggNOG" id="COG0690">
    <property type="taxonomic scope" value="Bacteria"/>
</dbReference>
<feature type="transmembrane region" description="Helical" evidence="9">
    <location>
        <begin position="33"/>
        <end position="52"/>
    </location>
</feature>
<dbReference type="GO" id="GO:0043952">
    <property type="term" value="P:protein transport by the Sec complex"/>
    <property type="evidence" value="ECO:0007669"/>
    <property type="project" value="UniProtKB-UniRule"/>
</dbReference>
<dbReference type="InterPro" id="IPR038379">
    <property type="entry name" value="SecE_sf"/>
</dbReference>
<evidence type="ECO:0000256" key="5">
    <source>
        <dbReference type="ARBA" id="ARBA00022927"/>
    </source>
</evidence>
<evidence type="ECO:0000256" key="6">
    <source>
        <dbReference type="ARBA" id="ARBA00022989"/>
    </source>
</evidence>
<keyword evidence="8 9" id="KW-0472">Membrane</keyword>
<feature type="transmembrane region" description="Helical" evidence="9">
    <location>
        <begin position="58"/>
        <end position="78"/>
    </location>
</feature>
<comment type="subunit">
    <text evidence="9">Component of the Sec protein translocase complex. Heterotrimer consisting of SecY, SecE and SecG subunits. The heterotrimers can form oligomers, although 1 heterotrimer is thought to be able to translocate proteins. Interacts with the ribosome. Interacts with SecDF, and other proteins may be involved. Interacts with SecA.</text>
</comment>
<proteinExistence type="inferred from homology"/>